<dbReference type="EnsemblPlants" id="OMERI04G03340.1">
    <property type="protein sequence ID" value="OMERI04G03340.1"/>
    <property type="gene ID" value="OMERI04G03340"/>
</dbReference>
<keyword evidence="1" id="KW-0732">Signal</keyword>
<dbReference type="AlphaFoldDB" id="A0A0E0DB25"/>
<organism evidence="2">
    <name type="scientific">Oryza meridionalis</name>
    <dbReference type="NCBI Taxonomy" id="40149"/>
    <lineage>
        <taxon>Eukaryota</taxon>
        <taxon>Viridiplantae</taxon>
        <taxon>Streptophyta</taxon>
        <taxon>Embryophyta</taxon>
        <taxon>Tracheophyta</taxon>
        <taxon>Spermatophyta</taxon>
        <taxon>Magnoliopsida</taxon>
        <taxon>Liliopsida</taxon>
        <taxon>Poales</taxon>
        <taxon>Poaceae</taxon>
        <taxon>BOP clade</taxon>
        <taxon>Oryzoideae</taxon>
        <taxon>Oryzeae</taxon>
        <taxon>Oryzinae</taxon>
        <taxon>Oryza</taxon>
    </lineage>
</organism>
<reference evidence="2" key="2">
    <citation type="submission" date="2018-05" db="EMBL/GenBank/DDBJ databases">
        <title>OmerRS3 (Oryza meridionalis Reference Sequence Version 3).</title>
        <authorList>
            <person name="Zhang J."/>
            <person name="Kudrna D."/>
            <person name="Lee S."/>
            <person name="Talag J."/>
            <person name="Welchert J."/>
            <person name="Wing R.A."/>
        </authorList>
    </citation>
    <scope>NUCLEOTIDE SEQUENCE [LARGE SCALE GENOMIC DNA]</scope>
    <source>
        <strain evidence="2">cv. OR44</strain>
    </source>
</reference>
<accession>A0A0E0DB25</accession>
<dbReference type="HOGENOM" id="CLU_2610102_0_0_1"/>
<evidence type="ECO:0000256" key="1">
    <source>
        <dbReference type="SAM" id="SignalP"/>
    </source>
</evidence>
<keyword evidence="3" id="KW-1185">Reference proteome</keyword>
<evidence type="ECO:0000313" key="2">
    <source>
        <dbReference type="EnsemblPlants" id="OMERI04G03340.1"/>
    </source>
</evidence>
<sequence length="79" mass="8998">MKLVVCAMLMLVIISSCTAATSKEKKGAEMNQLKDAVDQALAKAGQHVIYVGLCHLYTCVRKLQYWDCKHWLDNRFTYT</sequence>
<dbReference type="PROSITE" id="PS51257">
    <property type="entry name" value="PROKAR_LIPOPROTEIN"/>
    <property type="match status" value="1"/>
</dbReference>
<dbReference type="Gramene" id="OMERI04G03340.1">
    <property type="protein sequence ID" value="OMERI04G03340.1"/>
    <property type="gene ID" value="OMERI04G03340"/>
</dbReference>
<proteinExistence type="predicted"/>
<feature type="signal peptide" evidence="1">
    <location>
        <begin position="1"/>
        <end position="19"/>
    </location>
</feature>
<feature type="chain" id="PRO_5002356664" evidence="1">
    <location>
        <begin position="20"/>
        <end position="79"/>
    </location>
</feature>
<evidence type="ECO:0000313" key="3">
    <source>
        <dbReference type="Proteomes" id="UP000008021"/>
    </source>
</evidence>
<dbReference type="Proteomes" id="UP000008021">
    <property type="component" value="Chromosome 4"/>
</dbReference>
<name>A0A0E0DB25_9ORYZ</name>
<protein>
    <submittedName>
        <fullName evidence="2">Uncharacterized protein</fullName>
    </submittedName>
</protein>
<reference evidence="2" key="1">
    <citation type="submission" date="2015-04" db="UniProtKB">
        <authorList>
            <consortium name="EnsemblPlants"/>
        </authorList>
    </citation>
    <scope>IDENTIFICATION</scope>
</reference>